<dbReference type="Proteomes" id="UP000031246">
    <property type="component" value="Unassembled WGS sequence"/>
</dbReference>
<name>A0A0C1FPB1_9SPHI</name>
<gene>
    <name evidence="2" type="ORF">OC25_09005</name>
</gene>
<proteinExistence type="predicted"/>
<evidence type="ECO:0000313" key="3">
    <source>
        <dbReference type="Proteomes" id="UP000031246"/>
    </source>
</evidence>
<comment type="caution">
    <text evidence="2">The sequence shown here is derived from an EMBL/GenBank/DDBJ whole genome shotgun (WGS) entry which is preliminary data.</text>
</comment>
<evidence type="ECO:0000313" key="2">
    <source>
        <dbReference type="EMBL" id="KIA94782.1"/>
    </source>
</evidence>
<keyword evidence="1" id="KW-0812">Transmembrane</keyword>
<protein>
    <submittedName>
        <fullName evidence="2">Uncharacterized protein</fullName>
    </submittedName>
</protein>
<keyword evidence="1" id="KW-0472">Membrane</keyword>
<sequence length="126" mass="14261">MKDMEKKDTQRRVITELTTTGLQAATKKLGATASRRQIRKGVSENIGFIDQLLRLTLMKNNGPDKKMQRNIELGALGVIALNSFYKGFKRKKKLWVLEGVFLTTALAGVILMLEFRYNQNQTGKTN</sequence>
<organism evidence="2 3">
    <name type="scientific">Pedobacter kyungheensis</name>
    <dbReference type="NCBI Taxonomy" id="1069985"/>
    <lineage>
        <taxon>Bacteria</taxon>
        <taxon>Pseudomonadati</taxon>
        <taxon>Bacteroidota</taxon>
        <taxon>Sphingobacteriia</taxon>
        <taxon>Sphingobacteriales</taxon>
        <taxon>Sphingobacteriaceae</taxon>
        <taxon>Pedobacter</taxon>
    </lineage>
</organism>
<dbReference type="EMBL" id="JSYN01000008">
    <property type="protein sequence ID" value="KIA94782.1"/>
    <property type="molecule type" value="Genomic_DNA"/>
</dbReference>
<keyword evidence="1" id="KW-1133">Transmembrane helix</keyword>
<reference evidence="2 3" key="1">
    <citation type="submission" date="2014-10" db="EMBL/GenBank/DDBJ databases">
        <title>Pedobacter Kyungheensis.</title>
        <authorList>
            <person name="Anderson B.M."/>
            <person name="Newman J.D."/>
        </authorList>
    </citation>
    <scope>NUCLEOTIDE SEQUENCE [LARGE SCALE GENOMIC DNA]</scope>
    <source>
        <strain evidence="2 3">KACC 16221</strain>
    </source>
</reference>
<evidence type="ECO:0000256" key="1">
    <source>
        <dbReference type="SAM" id="Phobius"/>
    </source>
</evidence>
<feature type="transmembrane region" description="Helical" evidence="1">
    <location>
        <begin position="94"/>
        <end position="113"/>
    </location>
</feature>
<keyword evidence="3" id="KW-1185">Reference proteome</keyword>
<accession>A0A0C1FPB1</accession>
<dbReference type="AlphaFoldDB" id="A0A0C1FPB1"/>